<gene>
    <name evidence="2" type="primary">cdi_1</name>
    <name evidence="2" type="ORF">NCTC13098_00775</name>
</gene>
<dbReference type="EMBL" id="LR131271">
    <property type="protein sequence ID" value="VDR24481.1"/>
    <property type="molecule type" value="Genomic_DNA"/>
</dbReference>
<dbReference type="Gene3D" id="1.20.120.650">
    <property type="entry name" value="Colicin D"/>
    <property type="match status" value="1"/>
</dbReference>
<dbReference type="InterPro" id="IPR036471">
    <property type="entry name" value="Colicin_D_sf"/>
</dbReference>
<dbReference type="Proteomes" id="UP000274346">
    <property type="component" value="Chromosome"/>
</dbReference>
<dbReference type="AlphaFoldDB" id="A0A3P8KEU4"/>
<dbReference type="KEGG" id="rtg:NCTC13098_00775"/>
<dbReference type="GO" id="GO:0030153">
    <property type="term" value="P:bacteriocin immunity"/>
    <property type="evidence" value="ECO:0007669"/>
    <property type="project" value="InterPro"/>
</dbReference>
<protein>
    <submittedName>
        <fullName evidence="2">Microcin-D immunity protein</fullName>
    </submittedName>
</protein>
<accession>A0A3P8KEU4</accession>
<evidence type="ECO:0000313" key="3">
    <source>
        <dbReference type="Proteomes" id="UP000274346"/>
    </source>
</evidence>
<reference evidence="2 3" key="1">
    <citation type="submission" date="2018-12" db="EMBL/GenBank/DDBJ databases">
        <authorList>
            <consortium name="Pathogen Informatics"/>
        </authorList>
    </citation>
    <scope>NUCLEOTIDE SEQUENCE [LARGE SCALE GENOMIC DNA]</scope>
    <source>
        <strain evidence="2 3">NCTC13098</strain>
    </source>
</reference>
<dbReference type="SUPFAM" id="SSF101125">
    <property type="entry name" value="Colicin D immunity protein"/>
    <property type="match status" value="1"/>
</dbReference>
<sequence>MSIKLIDLARQLVSSKISADDFENQFFKSWRDEGKSGQLAKDSKDIGDCAAEIFILADCYTPDSVRRESELDADGLRKEVKATLEKFHLL</sequence>
<dbReference type="GO" id="GO:0015643">
    <property type="term" value="F:toxic substance binding"/>
    <property type="evidence" value="ECO:0007669"/>
    <property type="project" value="InterPro"/>
</dbReference>
<organism evidence="2 3">
    <name type="scientific">Raoultella terrigena</name>
    <name type="common">Klebsiella terrigena</name>
    <dbReference type="NCBI Taxonomy" id="577"/>
    <lineage>
        <taxon>Bacteria</taxon>
        <taxon>Pseudomonadati</taxon>
        <taxon>Pseudomonadota</taxon>
        <taxon>Gammaproteobacteria</taxon>
        <taxon>Enterobacterales</taxon>
        <taxon>Enterobacteriaceae</taxon>
        <taxon>Klebsiella/Raoultella group</taxon>
        <taxon>Raoultella</taxon>
    </lineage>
</organism>
<evidence type="ECO:0000259" key="1">
    <source>
        <dbReference type="Pfam" id="PF09204"/>
    </source>
</evidence>
<dbReference type="InterPro" id="IPR015287">
    <property type="entry name" value="Colicin_D_immunity_dom"/>
</dbReference>
<proteinExistence type="predicted"/>
<feature type="domain" description="Colicin D immunity protein" evidence="1">
    <location>
        <begin position="1"/>
        <end position="86"/>
    </location>
</feature>
<dbReference type="Pfam" id="PF09204">
    <property type="entry name" value="Colicin_immun"/>
    <property type="match status" value="1"/>
</dbReference>
<name>A0A3P8KEU4_RAOTE</name>
<evidence type="ECO:0000313" key="2">
    <source>
        <dbReference type="EMBL" id="VDR24481.1"/>
    </source>
</evidence>